<accession>G8R3S1</accession>
<gene>
    <name evidence="1" type="ordered locus">Oweho_3207</name>
</gene>
<organism evidence="1 2">
    <name type="scientific">Owenweeksia hongkongensis (strain DSM 17368 / CIP 108786 / JCM 12287 / NRRL B-23963 / UST20020801)</name>
    <dbReference type="NCBI Taxonomy" id="926562"/>
    <lineage>
        <taxon>Bacteria</taxon>
        <taxon>Pseudomonadati</taxon>
        <taxon>Bacteroidota</taxon>
        <taxon>Flavobacteriia</taxon>
        <taxon>Flavobacteriales</taxon>
        <taxon>Owenweeksiaceae</taxon>
        <taxon>Owenweeksia</taxon>
    </lineage>
</organism>
<protein>
    <submittedName>
        <fullName evidence="1">Uncharacterized protein</fullName>
    </submittedName>
</protein>
<keyword evidence="2" id="KW-1185">Reference proteome</keyword>
<reference evidence="1 2" key="1">
    <citation type="journal article" date="2012" name="Stand. Genomic Sci.">
        <title>Genome sequence of the orange-pigmented seawater bacterium Owenweeksia hongkongensis type strain (UST20020801(T)).</title>
        <authorList>
            <person name="Riedel T."/>
            <person name="Held B."/>
            <person name="Nolan M."/>
            <person name="Lucas S."/>
            <person name="Lapidus A."/>
            <person name="Tice H."/>
            <person name="Del Rio T.G."/>
            <person name="Cheng J.F."/>
            <person name="Han C."/>
            <person name="Tapia R."/>
            <person name="Goodwin L.A."/>
            <person name="Pitluck S."/>
            <person name="Liolios K."/>
            <person name="Mavromatis K."/>
            <person name="Pagani I."/>
            <person name="Ivanova N."/>
            <person name="Mikhailova N."/>
            <person name="Pati A."/>
            <person name="Chen A."/>
            <person name="Palaniappan K."/>
            <person name="Rohde M."/>
            <person name="Tindall B.J."/>
            <person name="Detter J.C."/>
            <person name="Goker M."/>
            <person name="Woyke T."/>
            <person name="Bristow J."/>
            <person name="Eisen J.A."/>
            <person name="Markowitz V."/>
            <person name="Hugenholtz P."/>
            <person name="Klenk H.P."/>
            <person name="Kyrpides N.C."/>
        </authorList>
    </citation>
    <scope>NUCLEOTIDE SEQUENCE</scope>
    <source>
        <strain evidence="2">DSM 17368 / JCM 12287 / NRRL B-23963</strain>
    </source>
</reference>
<sequence>MRDRNCPPELQQLVTLKFTCWEEYREGRHQLEDQKYDHLQDTVLQVVTGFKENRQIYAELEYYKQHNEILGEHPIFKKLLAKKELEKLTSMQLLKKKRATEKSINDFRKKLKENTLPELQKSRREKLMYREWELEQIVGLIKALDFKE</sequence>
<evidence type="ECO:0000313" key="2">
    <source>
        <dbReference type="Proteomes" id="UP000005631"/>
    </source>
</evidence>
<dbReference type="Proteomes" id="UP000005631">
    <property type="component" value="Chromosome"/>
</dbReference>
<evidence type="ECO:0000313" key="1">
    <source>
        <dbReference type="EMBL" id="AEV34158.1"/>
    </source>
</evidence>
<dbReference type="OrthoDB" id="1417601at2"/>
<dbReference type="EMBL" id="CP003156">
    <property type="protein sequence ID" value="AEV34158.1"/>
    <property type="molecule type" value="Genomic_DNA"/>
</dbReference>
<dbReference type="RefSeq" id="WP_014203505.1">
    <property type="nucleotide sequence ID" value="NC_016599.1"/>
</dbReference>
<dbReference type="KEGG" id="oho:Oweho_3207"/>
<dbReference type="HOGENOM" id="CLU_1756997_0_0_10"/>
<name>G8R3S1_OWEHD</name>
<dbReference type="AlphaFoldDB" id="G8R3S1"/>
<proteinExistence type="predicted"/>